<evidence type="ECO:0000313" key="3">
    <source>
        <dbReference type="Proteomes" id="UP000469430"/>
    </source>
</evidence>
<dbReference type="AlphaFoldDB" id="A0A6I4TUM5"/>
<dbReference type="GO" id="GO:0030170">
    <property type="term" value="F:pyridoxal phosphate binding"/>
    <property type="evidence" value="ECO:0007669"/>
    <property type="project" value="InterPro"/>
</dbReference>
<dbReference type="Gene3D" id="2.40.33.20">
    <property type="entry name" value="PK beta-barrel domain-like"/>
    <property type="match status" value="1"/>
</dbReference>
<reference evidence="2 3" key="1">
    <citation type="submission" date="2019-12" db="EMBL/GenBank/DDBJ databases">
        <title>Genomic-based taxomic classification of the family Erythrobacteraceae.</title>
        <authorList>
            <person name="Xu L."/>
        </authorList>
    </citation>
    <scope>NUCLEOTIDE SEQUENCE [LARGE SCALE GENOMIC DNA]</scope>
    <source>
        <strain evidence="2 3">S36</strain>
    </source>
</reference>
<dbReference type="Pfam" id="PF03475">
    <property type="entry name" value="YiiM_3-alpha"/>
    <property type="match status" value="1"/>
</dbReference>
<dbReference type="PANTHER" id="PTHR30212">
    <property type="entry name" value="PROTEIN YIIM"/>
    <property type="match status" value="1"/>
</dbReference>
<dbReference type="InterPro" id="IPR005302">
    <property type="entry name" value="MoCF_Sase_C"/>
</dbReference>
<dbReference type="Proteomes" id="UP000469430">
    <property type="component" value="Unassembled WGS sequence"/>
</dbReference>
<dbReference type="GO" id="GO:0003824">
    <property type="term" value="F:catalytic activity"/>
    <property type="evidence" value="ECO:0007669"/>
    <property type="project" value="InterPro"/>
</dbReference>
<dbReference type="Pfam" id="PF03473">
    <property type="entry name" value="MOSC"/>
    <property type="match status" value="1"/>
</dbReference>
<dbReference type="GO" id="GO:0030151">
    <property type="term" value="F:molybdenum ion binding"/>
    <property type="evidence" value="ECO:0007669"/>
    <property type="project" value="InterPro"/>
</dbReference>
<proteinExistence type="predicted"/>
<protein>
    <submittedName>
        <fullName evidence="2">MOSC domain-containing protein</fullName>
    </submittedName>
</protein>
<dbReference type="OrthoDB" id="9786134at2"/>
<sequence>MDDIAAGPFAVGPILVGRAVPFRGKEASAIAKSPADGPIAIGPLGLAGDEQADLSVHGGVDKAIHHYPHDHYAAWRDELERHELLDAPGAFGENISTSGLTEADLCIGDRFRLGTALVEVSQGRQPCWKIDHHFGRKGINARIVTTGRSGWYYRVIESGTVQQGDGLMLQDRPHPRWSVAHTFQLLIGSGHKGDPAAIRALAALPVLATSWRARAEKLRRD</sequence>
<keyword evidence="3" id="KW-1185">Reference proteome</keyword>
<dbReference type="InterPro" id="IPR052353">
    <property type="entry name" value="Benzoxazolinone_Detox_Enz"/>
</dbReference>
<feature type="domain" description="MOSC" evidence="1">
    <location>
        <begin position="33"/>
        <end position="170"/>
    </location>
</feature>
<evidence type="ECO:0000313" key="2">
    <source>
        <dbReference type="EMBL" id="MXO98881.1"/>
    </source>
</evidence>
<dbReference type="EMBL" id="WTYJ01000001">
    <property type="protein sequence ID" value="MXO98881.1"/>
    <property type="molecule type" value="Genomic_DNA"/>
</dbReference>
<dbReference type="InterPro" id="IPR005163">
    <property type="entry name" value="Tri_helical_YiiM-like"/>
</dbReference>
<dbReference type="SUPFAM" id="SSF50800">
    <property type="entry name" value="PK beta-barrel domain-like"/>
    <property type="match status" value="1"/>
</dbReference>
<gene>
    <name evidence="2" type="ORF">GRI97_07765</name>
</gene>
<accession>A0A6I4TUM5</accession>
<dbReference type="PROSITE" id="PS51340">
    <property type="entry name" value="MOSC"/>
    <property type="match status" value="1"/>
</dbReference>
<evidence type="ECO:0000259" key="1">
    <source>
        <dbReference type="PROSITE" id="PS51340"/>
    </source>
</evidence>
<organism evidence="2 3">
    <name type="scientific">Croceibacterium xixiisoli</name>
    <dbReference type="NCBI Taxonomy" id="1476466"/>
    <lineage>
        <taxon>Bacteria</taxon>
        <taxon>Pseudomonadati</taxon>
        <taxon>Pseudomonadota</taxon>
        <taxon>Alphaproteobacteria</taxon>
        <taxon>Sphingomonadales</taxon>
        <taxon>Erythrobacteraceae</taxon>
        <taxon>Croceibacterium</taxon>
    </lineage>
</organism>
<name>A0A6I4TUM5_9SPHN</name>
<comment type="caution">
    <text evidence="2">The sequence shown here is derived from an EMBL/GenBank/DDBJ whole genome shotgun (WGS) entry which is preliminary data.</text>
</comment>
<dbReference type="InterPro" id="IPR011037">
    <property type="entry name" value="Pyrv_Knase-like_insert_dom_sf"/>
</dbReference>
<dbReference type="PANTHER" id="PTHR30212:SF2">
    <property type="entry name" value="PROTEIN YIIM"/>
    <property type="match status" value="1"/>
</dbReference>